<dbReference type="InterPro" id="IPR041117">
    <property type="entry name" value="SoxA_A3"/>
</dbReference>
<dbReference type="InterPro" id="IPR029043">
    <property type="entry name" value="GcvT/YgfZ_C"/>
</dbReference>
<dbReference type="InterPro" id="IPR036188">
    <property type="entry name" value="FAD/NAD-bd_sf"/>
</dbReference>
<accession>A0A2T6KK29</accession>
<sequence>MTARRIHIATAGSKRLAFTFDGQPLQGVAGDTIASALLGVGVRIVGRSFKYHRPRGVWGGWTDDPNAIFDVSLAGVTKPNVQGTATLLEDGMIVRSVNSWPTARFDVKAGLDLLSPFLPAGFYYKMFKWPDWHLFEPAIRKMAGLGRVGPDVADGPDGLQIHDQCDVLVVGGGPAGLSAARAAAHAGQDVVLVDDHPDVGGSLRDNPCQIDGTAPAVWITPQTDAIKAAGGRIMARTTAFGIYDHSLISLHQTAPFATHPKLIRMRAGRVILATGAIDRPVVFGNNDLPGVMSLRGAAAYLHRHDVLTGTDITLLASAQDVAHFGPMFERAGAQVRVLPLETEGLRAVGRGKVRALSYGTNRHHADAVLCSAGLSPLVHLWCHAGGQLEWDAGRGAFLPGAGPDHLSIVGGARGANDLDQSIDDGHKAATGQTPAPLPSIAPLPTTPKPSRARQWIDLQNDVTTKDVALAAQENFASVEHLKRYTTLGMATDQGKTSNVNGLTALAVQLGKPIADVGTTRFRPPYVPVPLQLYRGARSSTQIAPLQRSVLEPQIRALGGAMAEYGGWLRPAWYGDDMTTAIAQECAQARNDVAMLDASSLGKIEVMGPDAAGFLNFVYYNSIANLPAGKIRYGFMLTERGIIYDDGVMARLDENHFVVSCSSSHVSGVTALLEAWRQDGHDPDRVFVHNVTQAWATVTVTGPKARDVVAALDLGIDLQAEAFAHMSLRLGTYDGMPVRVCRVSFTGELSFEISIARDSAPNLWDHVHQLGATPIGMEATSILRAEKGYIIIGKDTDGETMPQDLGLIGPRDRKTQPYVGNRGLQTPVAKATGRQQLVGLAVPEGATQLPTGAHLTAAGKSIGYVTSSYLSPTLGHPIALGLVQDGLSRLNADLTVYHLGENRSARIVPACWYDPKGDRLNA</sequence>
<proteinExistence type="inferred from homology"/>
<dbReference type="InterPro" id="IPR028896">
    <property type="entry name" value="GcvT/YgfZ/DmdA"/>
</dbReference>
<dbReference type="PANTHER" id="PTHR43757:SF2">
    <property type="entry name" value="AMINOMETHYLTRANSFERASE, MITOCHONDRIAL"/>
    <property type="match status" value="1"/>
</dbReference>
<dbReference type="InterPro" id="IPR042204">
    <property type="entry name" value="2Fe-2S-bd_N"/>
</dbReference>
<dbReference type="Pfam" id="PF01571">
    <property type="entry name" value="GCV_T"/>
    <property type="match status" value="1"/>
</dbReference>
<dbReference type="SUPFAM" id="SSF51905">
    <property type="entry name" value="FAD/NAD(P)-binding domain"/>
    <property type="match status" value="1"/>
</dbReference>
<feature type="domain" description="FAD/NAD(P)-binding" evidence="5">
    <location>
        <begin position="166"/>
        <end position="295"/>
    </location>
</feature>
<dbReference type="EMBL" id="QBUD01000003">
    <property type="protein sequence ID" value="PUB16269.1"/>
    <property type="molecule type" value="Genomic_DNA"/>
</dbReference>
<evidence type="ECO:0000259" key="6">
    <source>
        <dbReference type="Pfam" id="PF08669"/>
    </source>
</evidence>
<name>A0A2T6KK29_9RHOB</name>
<dbReference type="GO" id="GO:0016491">
    <property type="term" value="F:oxidoreductase activity"/>
    <property type="evidence" value="ECO:0007669"/>
    <property type="project" value="UniProtKB-KW"/>
</dbReference>
<reference evidence="8 9" key="1">
    <citation type="submission" date="2018-04" db="EMBL/GenBank/DDBJ databases">
        <title>Genomic Encyclopedia of Archaeal and Bacterial Type Strains, Phase II (KMG-II): from individual species to whole genera.</title>
        <authorList>
            <person name="Goeker M."/>
        </authorList>
    </citation>
    <scope>NUCLEOTIDE SEQUENCE [LARGE SCALE GENOMIC DNA]</scope>
    <source>
        <strain evidence="8 9">DSM 29955</strain>
    </source>
</reference>
<dbReference type="Pfam" id="PF07992">
    <property type="entry name" value="Pyr_redox_2"/>
    <property type="match status" value="1"/>
</dbReference>
<dbReference type="Proteomes" id="UP000244523">
    <property type="component" value="Unassembled WGS sequence"/>
</dbReference>
<dbReference type="PANTHER" id="PTHR43757">
    <property type="entry name" value="AMINOMETHYLTRANSFERASE"/>
    <property type="match status" value="1"/>
</dbReference>
<dbReference type="InterPro" id="IPR027266">
    <property type="entry name" value="TrmE/GcvT-like"/>
</dbReference>
<evidence type="ECO:0000313" key="8">
    <source>
        <dbReference type="EMBL" id="PUB16269.1"/>
    </source>
</evidence>
<comment type="caution">
    <text evidence="8">The sequence shown here is derived from an EMBL/GenBank/DDBJ whole genome shotgun (WGS) entry which is preliminary data.</text>
</comment>
<feature type="domain" description="GCVT N-terminal" evidence="4">
    <location>
        <begin position="554"/>
        <end position="806"/>
    </location>
</feature>
<dbReference type="Pfam" id="PF08669">
    <property type="entry name" value="GCV_T_C"/>
    <property type="match status" value="1"/>
</dbReference>
<evidence type="ECO:0000313" key="9">
    <source>
        <dbReference type="Proteomes" id="UP000244523"/>
    </source>
</evidence>
<dbReference type="InterPro" id="IPR006222">
    <property type="entry name" value="GCVT_N"/>
</dbReference>
<dbReference type="InterPro" id="IPR023753">
    <property type="entry name" value="FAD/NAD-binding_dom"/>
</dbReference>
<dbReference type="SUPFAM" id="SSF101790">
    <property type="entry name" value="Aminomethyltransferase beta-barrel domain"/>
    <property type="match status" value="1"/>
</dbReference>
<evidence type="ECO:0000259" key="4">
    <source>
        <dbReference type="Pfam" id="PF01571"/>
    </source>
</evidence>
<feature type="domain" description="Aminomethyltransferase C-terminal" evidence="6">
    <location>
        <begin position="835"/>
        <end position="913"/>
    </location>
</feature>
<evidence type="ECO:0000256" key="2">
    <source>
        <dbReference type="ARBA" id="ARBA00023002"/>
    </source>
</evidence>
<dbReference type="RefSeq" id="WP_108385880.1">
    <property type="nucleotide sequence ID" value="NZ_QBUD01000003.1"/>
</dbReference>
<dbReference type="SUPFAM" id="SSF103025">
    <property type="entry name" value="Folate-binding domain"/>
    <property type="match status" value="1"/>
</dbReference>
<feature type="region of interest" description="Disordered" evidence="3">
    <location>
        <begin position="417"/>
        <end position="450"/>
    </location>
</feature>
<dbReference type="Pfam" id="PF13510">
    <property type="entry name" value="Fer2_4"/>
    <property type="match status" value="1"/>
</dbReference>
<keyword evidence="2" id="KW-0560">Oxidoreductase</keyword>
<dbReference type="Gene3D" id="3.10.20.440">
    <property type="entry name" value="2Fe-2S iron-sulphur cluster binding domain, sarcosine oxidase, alpha subunit, N-terminal domain"/>
    <property type="match status" value="1"/>
</dbReference>
<dbReference type="OrthoDB" id="5287468at2"/>
<dbReference type="PRINTS" id="PR00368">
    <property type="entry name" value="FADPNR"/>
</dbReference>
<dbReference type="InterPro" id="IPR013977">
    <property type="entry name" value="GcvT_C"/>
</dbReference>
<gene>
    <name evidence="8" type="ORF">C8N45_103123</name>
</gene>
<dbReference type="Pfam" id="PF17806">
    <property type="entry name" value="SO_alpha_A3"/>
    <property type="match status" value="1"/>
</dbReference>
<organism evidence="8 9">
    <name type="scientific">Yoonia sediminilitoris</name>
    <dbReference type="NCBI Taxonomy" id="1286148"/>
    <lineage>
        <taxon>Bacteria</taxon>
        <taxon>Pseudomonadati</taxon>
        <taxon>Pseudomonadota</taxon>
        <taxon>Alphaproteobacteria</taxon>
        <taxon>Rhodobacterales</taxon>
        <taxon>Paracoccaceae</taxon>
        <taxon>Yoonia</taxon>
    </lineage>
</organism>
<dbReference type="Gene3D" id="3.50.50.60">
    <property type="entry name" value="FAD/NAD(P)-binding domain"/>
    <property type="match status" value="1"/>
</dbReference>
<comment type="similarity">
    <text evidence="1">Belongs to the GcvT family.</text>
</comment>
<evidence type="ECO:0000256" key="3">
    <source>
        <dbReference type="SAM" id="MobiDB-lite"/>
    </source>
</evidence>
<dbReference type="PRINTS" id="PR00411">
    <property type="entry name" value="PNDRDTASEI"/>
</dbReference>
<keyword evidence="9" id="KW-1185">Reference proteome</keyword>
<protein>
    <submittedName>
        <fullName evidence="8">Sarcosine oxidase subunit alpha</fullName>
    </submittedName>
</protein>
<dbReference type="AlphaFoldDB" id="A0A2T6KK29"/>
<feature type="domain" description="SoxA A3" evidence="7">
    <location>
        <begin position="452"/>
        <end position="532"/>
    </location>
</feature>
<evidence type="ECO:0000256" key="1">
    <source>
        <dbReference type="ARBA" id="ARBA00008609"/>
    </source>
</evidence>
<evidence type="ECO:0000259" key="5">
    <source>
        <dbReference type="Pfam" id="PF07992"/>
    </source>
</evidence>
<dbReference type="Gene3D" id="3.30.1360.120">
    <property type="entry name" value="Probable tRNA modification gtpase trme, domain 1"/>
    <property type="match status" value="1"/>
</dbReference>
<evidence type="ECO:0000259" key="7">
    <source>
        <dbReference type="Pfam" id="PF17806"/>
    </source>
</evidence>
<feature type="compositionally biased region" description="Pro residues" evidence="3">
    <location>
        <begin position="435"/>
        <end position="447"/>
    </location>
</feature>